<reference evidence="2 3" key="1">
    <citation type="journal article" date="2018" name="Sci. Rep.">
        <title>Comparative genomics provides insights into the lifestyle and reveals functional heterogeneity of dark septate endophytic fungi.</title>
        <authorList>
            <person name="Knapp D.G."/>
            <person name="Nemeth J.B."/>
            <person name="Barry K."/>
            <person name="Hainaut M."/>
            <person name="Henrissat B."/>
            <person name="Johnson J."/>
            <person name="Kuo A."/>
            <person name="Lim J.H.P."/>
            <person name="Lipzen A."/>
            <person name="Nolan M."/>
            <person name="Ohm R.A."/>
            <person name="Tamas L."/>
            <person name="Grigoriev I.V."/>
            <person name="Spatafora J.W."/>
            <person name="Nagy L.G."/>
            <person name="Kovacs G.M."/>
        </authorList>
    </citation>
    <scope>NUCLEOTIDE SEQUENCE [LARGE SCALE GENOMIC DNA]</scope>
    <source>
        <strain evidence="2 3">DSE2036</strain>
    </source>
</reference>
<dbReference type="Proteomes" id="UP000244855">
    <property type="component" value="Unassembled WGS sequence"/>
</dbReference>
<organism evidence="2 3">
    <name type="scientific">Periconia macrospinosa</name>
    <dbReference type="NCBI Taxonomy" id="97972"/>
    <lineage>
        <taxon>Eukaryota</taxon>
        <taxon>Fungi</taxon>
        <taxon>Dikarya</taxon>
        <taxon>Ascomycota</taxon>
        <taxon>Pezizomycotina</taxon>
        <taxon>Dothideomycetes</taxon>
        <taxon>Pleosporomycetidae</taxon>
        <taxon>Pleosporales</taxon>
        <taxon>Massarineae</taxon>
        <taxon>Periconiaceae</taxon>
        <taxon>Periconia</taxon>
    </lineage>
</organism>
<evidence type="ECO:0000313" key="2">
    <source>
        <dbReference type="EMBL" id="PVH97220.1"/>
    </source>
</evidence>
<keyword evidence="1" id="KW-1133">Transmembrane helix</keyword>
<dbReference type="EMBL" id="KZ805443">
    <property type="protein sequence ID" value="PVH97220.1"/>
    <property type="molecule type" value="Genomic_DNA"/>
</dbReference>
<evidence type="ECO:0000256" key="1">
    <source>
        <dbReference type="SAM" id="Phobius"/>
    </source>
</evidence>
<name>A0A2V1DGI9_9PLEO</name>
<gene>
    <name evidence="2" type="ORF">DM02DRAFT_90479</name>
</gene>
<dbReference type="AlphaFoldDB" id="A0A2V1DGI9"/>
<protein>
    <submittedName>
        <fullName evidence="2">Uncharacterized protein</fullName>
    </submittedName>
</protein>
<accession>A0A2V1DGI9</accession>
<keyword evidence="1" id="KW-0472">Membrane</keyword>
<feature type="transmembrane region" description="Helical" evidence="1">
    <location>
        <begin position="29"/>
        <end position="50"/>
    </location>
</feature>
<proteinExistence type="predicted"/>
<evidence type="ECO:0000313" key="3">
    <source>
        <dbReference type="Proteomes" id="UP000244855"/>
    </source>
</evidence>
<sequence length="95" mass="10231">MLIRTHHGGWCACCWPCVGSTNSWNGVFLIMKGVVVMMLFSTTACKLVILKSLIDVLVSTGSQIGYKYLSLSLFFCFSSLHGGWGCGLCGVMGIS</sequence>
<keyword evidence="1" id="KW-0812">Transmembrane</keyword>
<keyword evidence="3" id="KW-1185">Reference proteome</keyword>
<feature type="transmembrane region" description="Helical" evidence="1">
    <location>
        <begin position="71"/>
        <end position="94"/>
    </location>
</feature>